<name>A0ABY0RQP6_9PSED</name>
<gene>
    <name evidence="3" type="ORF">SAMN04490208_3581</name>
</gene>
<proteinExistence type="predicted"/>
<dbReference type="EMBL" id="LT629706">
    <property type="protein sequence ID" value="SDO38105.1"/>
    <property type="molecule type" value="Genomic_DNA"/>
</dbReference>
<dbReference type="Gene3D" id="1.10.443.10">
    <property type="entry name" value="Intergrase catalytic core"/>
    <property type="match status" value="1"/>
</dbReference>
<evidence type="ECO:0000256" key="1">
    <source>
        <dbReference type="ARBA" id="ARBA00023172"/>
    </source>
</evidence>
<keyword evidence="4" id="KW-1185">Reference proteome</keyword>
<evidence type="ECO:0000259" key="2">
    <source>
        <dbReference type="Pfam" id="PF00589"/>
    </source>
</evidence>
<accession>A0ABY0RQP6</accession>
<dbReference type="SUPFAM" id="SSF56349">
    <property type="entry name" value="DNA breaking-rejoining enzymes"/>
    <property type="match status" value="1"/>
</dbReference>
<dbReference type="InterPro" id="IPR011010">
    <property type="entry name" value="DNA_brk_join_enz"/>
</dbReference>
<feature type="domain" description="Tyr recombinase" evidence="2">
    <location>
        <begin position="744"/>
        <end position="806"/>
    </location>
</feature>
<dbReference type="InterPro" id="IPR013762">
    <property type="entry name" value="Integrase-like_cat_sf"/>
</dbReference>
<organism evidence="3 4">
    <name type="scientific">Pseudomonas poae</name>
    <dbReference type="NCBI Taxonomy" id="200451"/>
    <lineage>
        <taxon>Bacteria</taxon>
        <taxon>Pseudomonadati</taxon>
        <taxon>Pseudomonadota</taxon>
        <taxon>Gammaproteobacteria</taxon>
        <taxon>Pseudomonadales</taxon>
        <taxon>Pseudomonadaceae</taxon>
        <taxon>Pseudomonas</taxon>
    </lineage>
</organism>
<dbReference type="Pfam" id="PF00589">
    <property type="entry name" value="Phage_integrase"/>
    <property type="match status" value="1"/>
</dbReference>
<sequence>MCEQLKISESIVSTNPAFPELSAKDAALQAVSAKLRDWAESVVDDRQALLQVMLQPRSLGNISTKYVSEVLGVDPLLLSTQDPSIACVYQAMVAENIVIESYPIRDNELRRRLLNWFEPLSDDDKRNLPFINGKIAFAGAVENAGPGMYRGRDSELFMSTWEDISTQVLKLQGAEIPESFPGRRKNSAAIAELIQEWVAEVSASRDLLLQIPLVPREGEPRILVDFVAEQIGVSAAAVRNQRHLTEGVIQAMAEQLIVFPGHSSFECDGRRRLLRWYEGLDQEQKRAIPTFANKIKRKGYLDQIEEFANLKGNWKLPLIAITMDEITTDLLSLGVLASEYKTVAERDREKRLADEAVADAEAEESSTLKRMYAYRKMLVESSADLAPTDGQPFSPLLHLFSVASLGSHRDSGVTNYRLAYSHYRASLLESGLEGHELLTEMVGVYSLARFKKYLETQLIEGRLATLTCNTILSSARNVMETAKHTEGLGIVSYIPVSEFEKAAETDRYRPYTPNERNRISESLARAIDHTNALVRPYEPSGRGEDPLDVLGHVRRGYGTLENARWIFENKLDCKPIGFNLKGSEDRYQIAFVRIINRSDQSIHDIYQSWGVLYTLNANTLAPYVARLAQVTGLNADSLLGLDCEDFEERHRLSNRPCLRYWKERSTGAKEYPLDIFQAEISWLTSSQGREVRKIFADVMALTAQLRAEASPEVATRLFIFRDGSTRGRDQIKALDGAGPTILNKMFNHFTKSHGLLTDEGEPLQLTASRLRPSFVSGLIEKGVSLREIQVLLGHKSMRTTVVYLDRLDLNRMARKVLDEALRDIHKRTVNTEPMAAPRATPSDVIIFKTPLGGCRNILNPPDFIKKLKSYIPGRPCSLYNKCLGCDNRLITKANLPDLFAMRRDYLHAIESSRVLDTPYGAVILENLALLEEILDPKFSDFTPEELAEAEQLSEYIETSVMVEGTFQ</sequence>
<protein>
    <submittedName>
        <fullName evidence="3">Phage integrase family protein</fullName>
    </submittedName>
</protein>
<evidence type="ECO:0000313" key="4">
    <source>
        <dbReference type="Proteomes" id="UP000181903"/>
    </source>
</evidence>
<evidence type="ECO:0000313" key="3">
    <source>
        <dbReference type="EMBL" id="SDO38105.1"/>
    </source>
</evidence>
<dbReference type="Proteomes" id="UP000181903">
    <property type="component" value="Chromosome I"/>
</dbReference>
<reference evidence="3 4" key="1">
    <citation type="submission" date="2016-10" db="EMBL/GenBank/DDBJ databases">
        <authorList>
            <person name="Varghese N."/>
            <person name="Submissions S."/>
        </authorList>
    </citation>
    <scope>NUCLEOTIDE SEQUENCE [LARGE SCALE GENOMIC DNA]</scope>
    <source>
        <strain evidence="3 4">BS2776</strain>
    </source>
</reference>
<dbReference type="InterPro" id="IPR002104">
    <property type="entry name" value="Integrase_catalytic"/>
</dbReference>
<keyword evidence="1" id="KW-0233">DNA recombination</keyword>